<evidence type="ECO:0000313" key="2">
    <source>
        <dbReference type="EMBL" id="OAP61555.1"/>
    </source>
</evidence>
<keyword evidence="3" id="KW-1185">Reference proteome</keyword>
<dbReference type="GeneID" id="30007927"/>
<feature type="transmembrane region" description="Helical" evidence="1">
    <location>
        <begin position="174"/>
        <end position="195"/>
    </location>
</feature>
<keyword evidence="1" id="KW-0472">Membrane</keyword>
<gene>
    <name evidence="2" type="ORF">AYL99_03758</name>
</gene>
<name>A0A178ZRD4_9EURO</name>
<proteinExistence type="predicted"/>
<keyword evidence="1" id="KW-0812">Transmembrane</keyword>
<dbReference type="EMBL" id="LVYI01000003">
    <property type="protein sequence ID" value="OAP61555.1"/>
    <property type="molecule type" value="Genomic_DNA"/>
</dbReference>
<feature type="transmembrane region" description="Helical" evidence="1">
    <location>
        <begin position="20"/>
        <end position="45"/>
    </location>
</feature>
<evidence type="ECO:0000313" key="3">
    <source>
        <dbReference type="Proteomes" id="UP000078343"/>
    </source>
</evidence>
<dbReference type="AlphaFoldDB" id="A0A178ZRD4"/>
<evidence type="ECO:0000256" key="1">
    <source>
        <dbReference type="SAM" id="Phobius"/>
    </source>
</evidence>
<dbReference type="RefSeq" id="XP_018694922.1">
    <property type="nucleotide sequence ID" value="XM_018835272.1"/>
</dbReference>
<organism evidence="2 3">
    <name type="scientific">Fonsecaea erecta</name>
    <dbReference type="NCBI Taxonomy" id="1367422"/>
    <lineage>
        <taxon>Eukaryota</taxon>
        <taxon>Fungi</taxon>
        <taxon>Dikarya</taxon>
        <taxon>Ascomycota</taxon>
        <taxon>Pezizomycotina</taxon>
        <taxon>Eurotiomycetes</taxon>
        <taxon>Chaetothyriomycetidae</taxon>
        <taxon>Chaetothyriales</taxon>
        <taxon>Herpotrichiellaceae</taxon>
        <taxon>Fonsecaea</taxon>
    </lineage>
</organism>
<reference evidence="2 3" key="1">
    <citation type="submission" date="2016-04" db="EMBL/GenBank/DDBJ databases">
        <title>Draft genome of Fonsecaea erecta CBS 125763.</title>
        <authorList>
            <person name="Weiss V.A."/>
            <person name="Vicente V.A."/>
            <person name="Raittz R.T."/>
            <person name="Moreno L.F."/>
            <person name="De Souza E.M."/>
            <person name="Pedrosa F.O."/>
            <person name="Steffens M.B."/>
            <person name="Faoro H."/>
            <person name="Tadra-Sfeir M.Z."/>
            <person name="Najafzadeh M.J."/>
            <person name="Felipe M.S."/>
            <person name="Teixeira M."/>
            <person name="Sun J."/>
            <person name="Xi L."/>
            <person name="Gomes R."/>
            <person name="De Azevedo C.M."/>
            <person name="Salgado C.G."/>
            <person name="Da Silva M.B."/>
            <person name="Nascimento M.F."/>
            <person name="Queiroz-Telles F."/>
            <person name="Attili D.S."/>
            <person name="Gorbushina A."/>
        </authorList>
    </citation>
    <scope>NUCLEOTIDE SEQUENCE [LARGE SCALE GENOMIC DNA]</scope>
    <source>
        <strain evidence="2 3">CBS 125763</strain>
    </source>
</reference>
<protein>
    <submittedName>
        <fullName evidence="2">Uncharacterized protein</fullName>
    </submittedName>
</protein>
<dbReference type="Proteomes" id="UP000078343">
    <property type="component" value="Unassembled WGS sequence"/>
</dbReference>
<sequence length="211" mass="22671">MSTMHAFLANFNSGPGLGGLIQYACIGVNIMFLCSAIITSFASALADPFSHFNSRPYWMFTTFLSFAAVSGLTPALAWPELIKAVYPFIQYLGKVFRNSDSDDEHQASSNITITGAVSSRFRNIADSVPEPGFEDKRMLNLKTTFYLSVTLGGVFAVATAILALVWGRAAAESIAFVVPCAFGVLAVALDVAAIVDNFKRFKGETGAVELE</sequence>
<accession>A0A178ZRD4</accession>
<comment type="caution">
    <text evidence="2">The sequence shown here is derived from an EMBL/GenBank/DDBJ whole genome shotgun (WGS) entry which is preliminary data.</text>
</comment>
<keyword evidence="1" id="KW-1133">Transmembrane helix</keyword>
<feature type="transmembrane region" description="Helical" evidence="1">
    <location>
        <begin position="57"/>
        <end position="78"/>
    </location>
</feature>
<dbReference type="OrthoDB" id="4156167at2759"/>
<feature type="transmembrane region" description="Helical" evidence="1">
    <location>
        <begin position="145"/>
        <end position="167"/>
    </location>
</feature>